<dbReference type="Proteomes" id="UP000682733">
    <property type="component" value="Unassembled WGS sequence"/>
</dbReference>
<evidence type="ECO:0000313" key="4">
    <source>
        <dbReference type="Proteomes" id="UP000677228"/>
    </source>
</evidence>
<feature type="non-terminal residue" evidence="2">
    <location>
        <position position="60"/>
    </location>
</feature>
<sequence>RLTINHLFAVLTAVTGTAFHFGYASGVMNNPQGVITQFISESYVKHHNNQTLSPNTVTWI</sequence>
<dbReference type="EMBL" id="CAJOBA010108214">
    <property type="protein sequence ID" value="CAF4545106.1"/>
    <property type="molecule type" value="Genomic_DNA"/>
</dbReference>
<evidence type="ECO:0000256" key="1">
    <source>
        <dbReference type="SAM" id="SignalP"/>
    </source>
</evidence>
<reference evidence="2" key="1">
    <citation type="submission" date="2021-02" db="EMBL/GenBank/DDBJ databases">
        <authorList>
            <person name="Nowell W R."/>
        </authorList>
    </citation>
    <scope>NUCLEOTIDE SEQUENCE</scope>
</reference>
<dbReference type="EMBL" id="CAJNOK010074532">
    <property type="protein sequence ID" value="CAF1670905.1"/>
    <property type="molecule type" value="Genomic_DNA"/>
</dbReference>
<protein>
    <submittedName>
        <fullName evidence="2">Uncharacterized protein</fullName>
    </submittedName>
</protein>
<comment type="caution">
    <text evidence="2">The sequence shown here is derived from an EMBL/GenBank/DDBJ whole genome shotgun (WGS) entry which is preliminary data.</text>
</comment>
<feature type="signal peptide" evidence="1">
    <location>
        <begin position="1"/>
        <end position="24"/>
    </location>
</feature>
<name>A0A8S2GBZ7_9BILA</name>
<dbReference type="Proteomes" id="UP000677228">
    <property type="component" value="Unassembled WGS sequence"/>
</dbReference>
<dbReference type="AlphaFoldDB" id="A0A8S2GBZ7"/>
<organism evidence="2 4">
    <name type="scientific">Didymodactylos carnosus</name>
    <dbReference type="NCBI Taxonomy" id="1234261"/>
    <lineage>
        <taxon>Eukaryota</taxon>
        <taxon>Metazoa</taxon>
        <taxon>Spiralia</taxon>
        <taxon>Gnathifera</taxon>
        <taxon>Rotifera</taxon>
        <taxon>Eurotatoria</taxon>
        <taxon>Bdelloidea</taxon>
        <taxon>Philodinida</taxon>
        <taxon>Philodinidae</taxon>
        <taxon>Didymodactylos</taxon>
    </lineage>
</organism>
<evidence type="ECO:0000313" key="3">
    <source>
        <dbReference type="EMBL" id="CAF4545106.1"/>
    </source>
</evidence>
<dbReference type="Gene3D" id="1.20.1250.20">
    <property type="entry name" value="MFS general substrate transporter like domains"/>
    <property type="match status" value="1"/>
</dbReference>
<feature type="non-terminal residue" evidence="2">
    <location>
        <position position="1"/>
    </location>
</feature>
<gene>
    <name evidence="2" type="ORF">OVA965_LOCUS45719</name>
    <name evidence="3" type="ORF">TMI583_LOCUS49478</name>
</gene>
<evidence type="ECO:0000313" key="2">
    <source>
        <dbReference type="EMBL" id="CAF1670905.1"/>
    </source>
</evidence>
<proteinExistence type="predicted"/>
<dbReference type="InterPro" id="IPR036259">
    <property type="entry name" value="MFS_trans_sf"/>
</dbReference>
<accession>A0A8S2GBZ7</accession>
<feature type="chain" id="PRO_5036273574" evidence="1">
    <location>
        <begin position="25"/>
        <end position="60"/>
    </location>
</feature>
<keyword evidence="1" id="KW-0732">Signal</keyword>